<keyword evidence="3" id="KW-1185">Reference proteome</keyword>
<dbReference type="Pfam" id="PF01248">
    <property type="entry name" value="Ribosomal_L7Ae"/>
    <property type="match status" value="1"/>
</dbReference>
<protein>
    <submittedName>
        <fullName evidence="2">50S ribosomal protein L7</fullName>
    </submittedName>
</protein>
<reference evidence="2 3" key="1">
    <citation type="submission" date="2014-07" db="EMBL/GenBank/DDBJ databases">
        <authorList>
            <person name="McCorrison J."/>
            <person name="Sanka R."/>
            <person name="Torralba M."/>
            <person name="Gillis M."/>
            <person name="Haft D.H."/>
            <person name="Methe B."/>
            <person name="Sutton G."/>
            <person name="Nelson K.E."/>
        </authorList>
    </citation>
    <scope>NUCLEOTIDE SEQUENCE [LARGE SCALE GENOMIC DNA]</scope>
    <source>
        <strain evidence="2 3">DNF00314</strain>
    </source>
</reference>
<sequence length="81" mass="8823">MEIDTLQSLHKTIGAKQTSKAIKRGEVKLVLVAVDGDEPITAPILELCKEYNVPVEEKHTMEELGKACHIKVKASAVGILD</sequence>
<name>A0A096AI38_9FIRM</name>
<dbReference type="SUPFAM" id="SSF55315">
    <property type="entry name" value="L30e-like"/>
    <property type="match status" value="1"/>
</dbReference>
<dbReference type="Proteomes" id="UP000029628">
    <property type="component" value="Unassembled WGS sequence"/>
</dbReference>
<dbReference type="RefSeq" id="WP_028257526.1">
    <property type="nucleotide sequence ID" value="NZ_JRNT01000028.1"/>
</dbReference>
<feature type="domain" description="Ribosomal protein eL8/eL30/eS12/Gadd45" evidence="1">
    <location>
        <begin position="12"/>
        <end position="80"/>
    </location>
</feature>
<evidence type="ECO:0000313" key="2">
    <source>
        <dbReference type="EMBL" id="KGF46763.1"/>
    </source>
</evidence>
<keyword evidence="2" id="KW-0689">Ribosomal protein</keyword>
<accession>A0A096AI38</accession>
<evidence type="ECO:0000313" key="3">
    <source>
        <dbReference type="Proteomes" id="UP000029628"/>
    </source>
</evidence>
<gene>
    <name evidence="2" type="ORF">HMPREF0872_07360</name>
</gene>
<comment type="caution">
    <text evidence="2">The sequence shown here is derived from an EMBL/GenBank/DDBJ whole genome shotgun (WGS) entry which is preliminary data.</text>
</comment>
<dbReference type="InterPro" id="IPR029064">
    <property type="entry name" value="Ribosomal_eL30-like_sf"/>
</dbReference>
<evidence type="ECO:0000259" key="1">
    <source>
        <dbReference type="Pfam" id="PF01248"/>
    </source>
</evidence>
<dbReference type="Gene3D" id="3.30.1330.30">
    <property type="match status" value="1"/>
</dbReference>
<dbReference type="eggNOG" id="COG1358">
    <property type="taxonomic scope" value="Bacteria"/>
</dbReference>
<dbReference type="GO" id="GO:0005840">
    <property type="term" value="C:ribosome"/>
    <property type="evidence" value="ECO:0007669"/>
    <property type="project" value="UniProtKB-KW"/>
</dbReference>
<dbReference type="InterPro" id="IPR004038">
    <property type="entry name" value="Ribosomal_eL8/eL30/eS12/Gad45"/>
</dbReference>
<proteinExistence type="predicted"/>
<organism evidence="2 3">
    <name type="scientific">Veillonella montpellierensis DNF00314</name>
    <dbReference type="NCBI Taxonomy" id="1401067"/>
    <lineage>
        <taxon>Bacteria</taxon>
        <taxon>Bacillati</taxon>
        <taxon>Bacillota</taxon>
        <taxon>Negativicutes</taxon>
        <taxon>Veillonellales</taxon>
        <taxon>Veillonellaceae</taxon>
        <taxon>Veillonella</taxon>
    </lineage>
</organism>
<dbReference type="AlphaFoldDB" id="A0A096AI38"/>
<keyword evidence="2" id="KW-0687">Ribonucleoprotein</keyword>
<dbReference type="EMBL" id="JRNT01000028">
    <property type="protein sequence ID" value="KGF46763.1"/>
    <property type="molecule type" value="Genomic_DNA"/>
</dbReference>